<dbReference type="EMBL" id="MU250586">
    <property type="protein sequence ID" value="KAG7439706.1"/>
    <property type="molecule type" value="Genomic_DNA"/>
</dbReference>
<accession>A0A9P7VGI4</accession>
<name>A0A9P7VGI4_9AGAR</name>
<dbReference type="Proteomes" id="UP000812287">
    <property type="component" value="Unassembled WGS sequence"/>
</dbReference>
<reference evidence="1" key="1">
    <citation type="submission" date="2020-11" db="EMBL/GenBank/DDBJ databases">
        <title>Adaptations for nitrogen fixation in a non-lichenized fungal sporocarp promotes dispersal by wood-feeding termites.</title>
        <authorList>
            <consortium name="DOE Joint Genome Institute"/>
            <person name="Koch R.A."/>
            <person name="Yoon G."/>
            <person name="Arayal U."/>
            <person name="Lail K."/>
            <person name="Amirebrahimi M."/>
            <person name="Labutti K."/>
            <person name="Lipzen A."/>
            <person name="Riley R."/>
            <person name="Barry K."/>
            <person name="Henrissat B."/>
            <person name="Grigoriev I.V."/>
            <person name="Herr J.R."/>
            <person name="Aime M.C."/>
        </authorList>
    </citation>
    <scope>NUCLEOTIDE SEQUENCE</scope>
    <source>
        <strain evidence="1">MCA 3950</strain>
    </source>
</reference>
<dbReference type="RefSeq" id="XP_043033206.1">
    <property type="nucleotide sequence ID" value="XM_043182542.1"/>
</dbReference>
<organism evidence="1 2">
    <name type="scientific">Guyanagaster necrorhizus</name>
    <dbReference type="NCBI Taxonomy" id="856835"/>
    <lineage>
        <taxon>Eukaryota</taxon>
        <taxon>Fungi</taxon>
        <taxon>Dikarya</taxon>
        <taxon>Basidiomycota</taxon>
        <taxon>Agaricomycotina</taxon>
        <taxon>Agaricomycetes</taxon>
        <taxon>Agaricomycetidae</taxon>
        <taxon>Agaricales</taxon>
        <taxon>Marasmiineae</taxon>
        <taxon>Physalacriaceae</taxon>
        <taxon>Guyanagaster</taxon>
    </lineage>
</organism>
<feature type="non-terminal residue" evidence="1">
    <location>
        <position position="1"/>
    </location>
</feature>
<sequence length="110" mass="12642">FWELACIEGLELLSVSVTWVNRSLLDYLRSYSGIHLLSVSIDVEEVEHEEERRFADDFYHVILPAHAQTLTELYIRPSYAGAWCFEEKHLAALLQCNGLTALRLALDLPH</sequence>
<protein>
    <submittedName>
        <fullName evidence="1">Uncharacterized protein</fullName>
    </submittedName>
</protein>
<dbReference type="GeneID" id="66104839"/>
<dbReference type="OrthoDB" id="3541472at2759"/>
<evidence type="ECO:0000313" key="2">
    <source>
        <dbReference type="Proteomes" id="UP000812287"/>
    </source>
</evidence>
<keyword evidence="2" id="KW-1185">Reference proteome</keyword>
<dbReference type="AlphaFoldDB" id="A0A9P7VGI4"/>
<comment type="caution">
    <text evidence="1">The sequence shown here is derived from an EMBL/GenBank/DDBJ whole genome shotgun (WGS) entry which is preliminary data.</text>
</comment>
<feature type="non-terminal residue" evidence="1">
    <location>
        <position position="110"/>
    </location>
</feature>
<gene>
    <name evidence="1" type="ORF">BT62DRAFT_875400</name>
</gene>
<evidence type="ECO:0000313" key="1">
    <source>
        <dbReference type="EMBL" id="KAG7439706.1"/>
    </source>
</evidence>
<proteinExistence type="predicted"/>